<sequence length="57" mass="6294">MGLKHKQKNPSRSSGGGIRQLGYRIIGYISDYTSHCISKPHGRSYHGAYTGSTTRLL</sequence>
<gene>
    <name evidence="1" type="ORF">BDV35DRAFT_375178</name>
</gene>
<accession>A0A5N6GBQ7</accession>
<proteinExistence type="predicted"/>
<reference evidence="1" key="1">
    <citation type="submission" date="2019-04" db="EMBL/GenBank/DDBJ databases">
        <title>Friends and foes A comparative genomics study of 23 Aspergillus species from section Flavi.</title>
        <authorList>
            <consortium name="DOE Joint Genome Institute"/>
            <person name="Kjaerbolling I."/>
            <person name="Vesth T."/>
            <person name="Frisvad J.C."/>
            <person name="Nybo J.L."/>
            <person name="Theobald S."/>
            <person name="Kildgaard S."/>
            <person name="Isbrandt T."/>
            <person name="Kuo A."/>
            <person name="Sato A."/>
            <person name="Lyhne E.K."/>
            <person name="Kogle M.E."/>
            <person name="Wiebenga A."/>
            <person name="Kun R.S."/>
            <person name="Lubbers R.J."/>
            <person name="Makela M.R."/>
            <person name="Barry K."/>
            <person name="Chovatia M."/>
            <person name="Clum A."/>
            <person name="Daum C."/>
            <person name="Haridas S."/>
            <person name="He G."/>
            <person name="LaButti K."/>
            <person name="Lipzen A."/>
            <person name="Mondo S."/>
            <person name="Riley R."/>
            <person name="Salamov A."/>
            <person name="Simmons B.A."/>
            <person name="Magnuson J.K."/>
            <person name="Henrissat B."/>
            <person name="Mortensen U.H."/>
            <person name="Larsen T.O."/>
            <person name="Devries R.P."/>
            <person name="Grigoriev I.V."/>
            <person name="Machida M."/>
            <person name="Baker S.E."/>
            <person name="Andersen M.R."/>
        </authorList>
    </citation>
    <scope>NUCLEOTIDE SEQUENCE [LARGE SCALE GENOMIC DNA]</scope>
    <source>
        <strain evidence="1">CBS 121.62</strain>
    </source>
</reference>
<organism evidence="1">
    <name type="scientific">Aspergillus flavus</name>
    <dbReference type="NCBI Taxonomy" id="5059"/>
    <lineage>
        <taxon>Eukaryota</taxon>
        <taxon>Fungi</taxon>
        <taxon>Dikarya</taxon>
        <taxon>Ascomycota</taxon>
        <taxon>Pezizomycotina</taxon>
        <taxon>Eurotiomycetes</taxon>
        <taxon>Eurotiomycetidae</taxon>
        <taxon>Eurotiales</taxon>
        <taxon>Aspergillaceae</taxon>
        <taxon>Aspergillus</taxon>
        <taxon>Aspergillus subgen. Circumdati</taxon>
    </lineage>
</organism>
<protein>
    <submittedName>
        <fullName evidence="1">Uncharacterized protein</fullName>
    </submittedName>
</protein>
<dbReference type="Proteomes" id="UP000325434">
    <property type="component" value="Unassembled WGS sequence"/>
</dbReference>
<name>A0A5N6GBQ7_ASPFL</name>
<dbReference type="EMBL" id="ML734894">
    <property type="protein sequence ID" value="KAB8239891.1"/>
    <property type="molecule type" value="Genomic_DNA"/>
</dbReference>
<dbReference type="AlphaFoldDB" id="A0A5N6GBQ7"/>
<evidence type="ECO:0000313" key="1">
    <source>
        <dbReference type="EMBL" id="KAB8239891.1"/>
    </source>
</evidence>